<reference evidence="2" key="1">
    <citation type="submission" date="2020-09" db="EMBL/GenBank/DDBJ databases">
        <title>Streptomyces grisecoloratus sp. nov., isolated from cotton soil.</title>
        <authorList>
            <person name="Xing L."/>
        </authorList>
    </citation>
    <scope>NUCLEOTIDE SEQUENCE</scope>
    <source>
        <strain evidence="2">TRM S81-3</strain>
    </source>
</reference>
<name>A0A926L9R1_9ACTN</name>
<feature type="region of interest" description="Disordered" evidence="1">
    <location>
        <begin position="15"/>
        <end position="66"/>
    </location>
</feature>
<organism evidence="2 3">
    <name type="scientific">Streptomyces griseicoloratus</name>
    <dbReference type="NCBI Taxonomy" id="2752516"/>
    <lineage>
        <taxon>Bacteria</taxon>
        <taxon>Bacillati</taxon>
        <taxon>Actinomycetota</taxon>
        <taxon>Actinomycetes</taxon>
        <taxon>Kitasatosporales</taxon>
        <taxon>Streptomycetaceae</taxon>
        <taxon>Streptomyces</taxon>
    </lineage>
</organism>
<protein>
    <submittedName>
        <fullName evidence="2">Uncharacterized protein</fullName>
    </submittedName>
</protein>
<dbReference type="AlphaFoldDB" id="A0A926L9R1"/>
<dbReference type="EMBL" id="JACVQF010000218">
    <property type="protein sequence ID" value="MBD0422742.1"/>
    <property type="molecule type" value="Genomic_DNA"/>
</dbReference>
<accession>A0A926L9R1</accession>
<keyword evidence="3" id="KW-1185">Reference proteome</keyword>
<feature type="compositionally biased region" description="Basic and acidic residues" evidence="1">
    <location>
        <begin position="40"/>
        <end position="55"/>
    </location>
</feature>
<reference evidence="2" key="2">
    <citation type="submission" date="2020-09" db="EMBL/GenBank/DDBJ databases">
        <authorList>
            <person name="Luo X."/>
        </authorList>
    </citation>
    <scope>NUCLEOTIDE SEQUENCE</scope>
    <source>
        <strain evidence="2">TRM S81-3</strain>
    </source>
</reference>
<sequence>MELLEPGRRYLTLSCTVPPRQHSSPSRAQQQLVDKGQQGQHDDQPGKGHEEDEFHAAIPMSRPALP</sequence>
<dbReference type="RefSeq" id="WP_188183714.1">
    <property type="nucleotide sequence ID" value="NZ_JACVQF010000218.1"/>
</dbReference>
<comment type="caution">
    <text evidence="2">The sequence shown here is derived from an EMBL/GenBank/DDBJ whole genome shotgun (WGS) entry which is preliminary data.</text>
</comment>
<proteinExistence type="predicted"/>
<evidence type="ECO:0000313" key="2">
    <source>
        <dbReference type="EMBL" id="MBD0422742.1"/>
    </source>
</evidence>
<evidence type="ECO:0000256" key="1">
    <source>
        <dbReference type="SAM" id="MobiDB-lite"/>
    </source>
</evidence>
<evidence type="ECO:0000313" key="3">
    <source>
        <dbReference type="Proteomes" id="UP000621210"/>
    </source>
</evidence>
<gene>
    <name evidence="2" type="ORF">H0H10_26925</name>
</gene>
<dbReference type="Proteomes" id="UP000621210">
    <property type="component" value="Unassembled WGS sequence"/>
</dbReference>
<feature type="compositionally biased region" description="Low complexity" evidence="1">
    <location>
        <begin position="29"/>
        <end position="39"/>
    </location>
</feature>